<dbReference type="GO" id="GO:0003700">
    <property type="term" value="F:DNA-binding transcription factor activity"/>
    <property type="evidence" value="ECO:0007669"/>
    <property type="project" value="InterPro"/>
</dbReference>
<dbReference type="RefSeq" id="WP_132210666.1">
    <property type="nucleotide sequence ID" value="NZ_SLWN01000006.1"/>
</dbReference>
<keyword evidence="2" id="KW-0238">DNA-binding</keyword>
<keyword evidence="6" id="KW-1185">Reference proteome</keyword>
<dbReference type="InterPro" id="IPR009057">
    <property type="entry name" value="Homeodomain-like_sf"/>
</dbReference>
<dbReference type="Gene3D" id="1.10.10.60">
    <property type="entry name" value="Homeodomain-like"/>
    <property type="match status" value="1"/>
</dbReference>
<comment type="caution">
    <text evidence="5">The sequence shown here is derived from an EMBL/GenBank/DDBJ whole genome shotgun (WGS) entry which is preliminary data.</text>
</comment>
<gene>
    <name evidence="5" type="ORF">EV652_106475</name>
</gene>
<dbReference type="PROSITE" id="PS01124">
    <property type="entry name" value="HTH_ARAC_FAMILY_2"/>
    <property type="match status" value="1"/>
</dbReference>
<dbReference type="EMBL" id="SLWN01000006">
    <property type="protein sequence ID" value="TCO28489.1"/>
    <property type="molecule type" value="Genomic_DNA"/>
</dbReference>
<evidence type="ECO:0000313" key="5">
    <source>
        <dbReference type="EMBL" id="TCO28489.1"/>
    </source>
</evidence>
<dbReference type="AlphaFoldDB" id="A0A4R2HHY1"/>
<dbReference type="GO" id="GO:0043565">
    <property type="term" value="F:sequence-specific DNA binding"/>
    <property type="evidence" value="ECO:0007669"/>
    <property type="project" value="InterPro"/>
</dbReference>
<dbReference type="Pfam" id="PF12833">
    <property type="entry name" value="HTH_18"/>
    <property type="match status" value="1"/>
</dbReference>
<reference evidence="5 6" key="1">
    <citation type="journal article" date="2015" name="Stand. Genomic Sci.">
        <title>Genomic Encyclopedia of Bacterial and Archaeal Type Strains, Phase III: the genomes of soil and plant-associated and newly described type strains.</title>
        <authorList>
            <person name="Whitman W.B."/>
            <person name="Woyke T."/>
            <person name="Klenk H.P."/>
            <person name="Zhou Y."/>
            <person name="Lilburn T.G."/>
            <person name="Beck B.J."/>
            <person name="De Vos P."/>
            <person name="Vandamme P."/>
            <person name="Eisen J.A."/>
            <person name="Garrity G."/>
            <person name="Hugenholtz P."/>
            <person name="Kyrpides N.C."/>
        </authorList>
    </citation>
    <scope>NUCLEOTIDE SEQUENCE [LARGE SCALE GENOMIC DNA]</scope>
    <source>
        <strain evidence="5 6">VKM Ac-2572</strain>
    </source>
</reference>
<dbReference type="Proteomes" id="UP000294508">
    <property type="component" value="Unassembled WGS sequence"/>
</dbReference>
<name>A0A4R2HHY1_9ACTN</name>
<sequence>MGLSSRIVSVPDGPLARIWTAECDSPTAFSSLAAVGPGIGCARIGGRWAVHLRGPATKATPAICSADSEYFGADFRLGAYLPMFLPSRLIDFQDAVLPSLPDGRILLDGLAWEMPTPQNLDVFVDRLERAGLLVFDPLIDELRHDVAVRGLPERTAQSRFVRAVGVPRRTLQLIERARHAVQLLRAGAAIADVVSDAGYYDQAHLTRQLRRLIGHTPAEVARGSVVLGL</sequence>
<dbReference type="SMART" id="SM00342">
    <property type="entry name" value="HTH_ARAC"/>
    <property type="match status" value="1"/>
</dbReference>
<dbReference type="OrthoDB" id="2559672at2"/>
<evidence type="ECO:0000259" key="4">
    <source>
        <dbReference type="PROSITE" id="PS01124"/>
    </source>
</evidence>
<accession>A0A4R2HHY1</accession>
<dbReference type="InterPro" id="IPR050204">
    <property type="entry name" value="AraC_XylS_family_regulators"/>
</dbReference>
<evidence type="ECO:0000256" key="3">
    <source>
        <dbReference type="ARBA" id="ARBA00023163"/>
    </source>
</evidence>
<evidence type="ECO:0000256" key="2">
    <source>
        <dbReference type="ARBA" id="ARBA00023125"/>
    </source>
</evidence>
<dbReference type="SUPFAM" id="SSF46689">
    <property type="entry name" value="Homeodomain-like"/>
    <property type="match status" value="1"/>
</dbReference>
<evidence type="ECO:0000313" key="6">
    <source>
        <dbReference type="Proteomes" id="UP000294508"/>
    </source>
</evidence>
<evidence type="ECO:0000256" key="1">
    <source>
        <dbReference type="ARBA" id="ARBA00023015"/>
    </source>
</evidence>
<organism evidence="5 6">
    <name type="scientific">Kribbella steppae</name>
    <dbReference type="NCBI Taxonomy" id="2512223"/>
    <lineage>
        <taxon>Bacteria</taxon>
        <taxon>Bacillati</taxon>
        <taxon>Actinomycetota</taxon>
        <taxon>Actinomycetes</taxon>
        <taxon>Propionibacteriales</taxon>
        <taxon>Kribbellaceae</taxon>
        <taxon>Kribbella</taxon>
    </lineage>
</organism>
<protein>
    <submittedName>
        <fullName evidence="5">Helix-turn-helix protein</fullName>
    </submittedName>
</protein>
<keyword evidence="1" id="KW-0805">Transcription regulation</keyword>
<proteinExistence type="predicted"/>
<feature type="domain" description="HTH araC/xylS-type" evidence="4">
    <location>
        <begin position="150"/>
        <end position="223"/>
    </location>
</feature>
<dbReference type="PANTHER" id="PTHR46796">
    <property type="entry name" value="HTH-TYPE TRANSCRIPTIONAL ACTIVATOR RHAS-RELATED"/>
    <property type="match status" value="1"/>
</dbReference>
<dbReference type="PANTHER" id="PTHR46796:SF15">
    <property type="entry name" value="BLL1074 PROTEIN"/>
    <property type="match status" value="1"/>
</dbReference>
<keyword evidence="3" id="KW-0804">Transcription</keyword>
<dbReference type="InterPro" id="IPR018060">
    <property type="entry name" value="HTH_AraC"/>
</dbReference>